<sequence>NDTELIGSIYIDNSFLINDNINDFHIEPEKPESSYNINKVDNLETDESLQAELVVSNKSSLLLIKCIVSNKDL</sequence>
<proteinExistence type="predicted"/>
<reference evidence="1" key="1">
    <citation type="submission" date="2021-06" db="EMBL/GenBank/DDBJ databases">
        <authorList>
            <person name="Kallberg Y."/>
            <person name="Tangrot J."/>
            <person name="Rosling A."/>
        </authorList>
    </citation>
    <scope>NUCLEOTIDE SEQUENCE</scope>
    <source>
        <strain evidence="1">MA453B</strain>
    </source>
</reference>
<dbReference type="Proteomes" id="UP000789405">
    <property type="component" value="Unassembled WGS sequence"/>
</dbReference>
<evidence type="ECO:0000313" key="2">
    <source>
        <dbReference type="Proteomes" id="UP000789405"/>
    </source>
</evidence>
<dbReference type="EMBL" id="CAJVPY010001066">
    <property type="protein sequence ID" value="CAG8505711.1"/>
    <property type="molecule type" value="Genomic_DNA"/>
</dbReference>
<name>A0A9N8ZT08_9GLOM</name>
<gene>
    <name evidence="1" type="ORF">DERYTH_LOCUS3128</name>
</gene>
<accession>A0A9N8ZT08</accession>
<organism evidence="1 2">
    <name type="scientific">Dentiscutata erythropus</name>
    <dbReference type="NCBI Taxonomy" id="1348616"/>
    <lineage>
        <taxon>Eukaryota</taxon>
        <taxon>Fungi</taxon>
        <taxon>Fungi incertae sedis</taxon>
        <taxon>Mucoromycota</taxon>
        <taxon>Glomeromycotina</taxon>
        <taxon>Glomeromycetes</taxon>
        <taxon>Diversisporales</taxon>
        <taxon>Gigasporaceae</taxon>
        <taxon>Dentiscutata</taxon>
    </lineage>
</organism>
<keyword evidence="2" id="KW-1185">Reference proteome</keyword>
<evidence type="ECO:0000313" key="1">
    <source>
        <dbReference type="EMBL" id="CAG8505711.1"/>
    </source>
</evidence>
<comment type="caution">
    <text evidence="1">The sequence shown here is derived from an EMBL/GenBank/DDBJ whole genome shotgun (WGS) entry which is preliminary data.</text>
</comment>
<feature type="non-terminal residue" evidence="1">
    <location>
        <position position="73"/>
    </location>
</feature>
<dbReference type="AlphaFoldDB" id="A0A9N8ZT08"/>
<protein>
    <submittedName>
        <fullName evidence="1">9369_t:CDS:1</fullName>
    </submittedName>
</protein>